<reference evidence="3" key="1">
    <citation type="submission" date="2022-10" db="EMBL/GenBank/DDBJ databases">
        <title>Culturing micro-colonial fungi from biological soil crusts in the Mojave desert and describing Neophaeococcomyces mojavensis, and introducing the new genera and species Taxawa tesnikishii.</title>
        <authorList>
            <person name="Kurbessoian T."/>
            <person name="Stajich J.E."/>
        </authorList>
    </citation>
    <scope>NUCLEOTIDE SEQUENCE</scope>
    <source>
        <strain evidence="3">TK_1</strain>
    </source>
</reference>
<dbReference type="PANTHER" id="PTHR20883">
    <property type="entry name" value="PHYTANOYL-COA DIOXYGENASE DOMAIN CONTAINING 1"/>
    <property type="match status" value="1"/>
</dbReference>
<sequence>MDTKAALRNICNGIPLLTTEQTHFLNENGYFVIHDVFTAPQCQAISDAFDQLTAAEASNPSLVVDAEEGATRLSDLFNKSDVFDPVLSTQPVLGASHYLLGEIKLHGANMREPHKGHGHQPLHSDVRKSNVDDWRLVNALICIDDMDDFNGPTRIVPGSHRWPHLNVPEPNLEEWEQDASRNGDYGDMSRFPEDPLAPYPGQILLNAPSGAVVVCNASLWHGGTANISGRHRRMLHLTYARRDLKQQFRQQDHITPALWERLSDAQRFLFDVEKPVAVK</sequence>
<keyword evidence="4" id="KW-1185">Reference proteome</keyword>
<dbReference type="Pfam" id="PF05721">
    <property type="entry name" value="PhyH"/>
    <property type="match status" value="1"/>
</dbReference>
<proteinExistence type="inferred from homology"/>
<dbReference type="PANTHER" id="PTHR20883:SF48">
    <property type="entry name" value="ECTOINE DIOXYGENASE"/>
    <property type="match status" value="1"/>
</dbReference>
<accession>A0ABQ9NV77</accession>
<gene>
    <name evidence="3" type="ORF">H2201_004320</name>
</gene>
<name>A0ABQ9NV77_9PEZI</name>
<evidence type="ECO:0000313" key="3">
    <source>
        <dbReference type="EMBL" id="KAJ9665628.1"/>
    </source>
</evidence>
<dbReference type="Gene3D" id="2.60.120.620">
    <property type="entry name" value="q2cbj1_9rhob like domain"/>
    <property type="match status" value="1"/>
</dbReference>
<dbReference type="SUPFAM" id="SSF51197">
    <property type="entry name" value="Clavaminate synthase-like"/>
    <property type="match status" value="1"/>
</dbReference>
<dbReference type="InterPro" id="IPR008775">
    <property type="entry name" value="Phytyl_CoA_dOase-like"/>
</dbReference>
<comment type="caution">
    <text evidence="3">The sequence shown here is derived from an EMBL/GenBank/DDBJ whole genome shotgun (WGS) entry which is preliminary data.</text>
</comment>
<evidence type="ECO:0000256" key="2">
    <source>
        <dbReference type="ARBA" id="ARBA00005830"/>
    </source>
</evidence>
<comment type="cofactor">
    <cofactor evidence="1">
        <name>Fe cation</name>
        <dbReference type="ChEBI" id="CHEBI:24875"/>
    </cofactor>
</comment>
<dbReference type="EMBL" id="JAPDRL010000027">
    <property type="protein sequence ID" value="KAJ9665628.1"/>
    <property type="molecule type" value="Genomic_DNA"/>
</dbReference>
<dbReference type="Proteomes" id="UP001172684">
    <property type="component" value="Unassembled WGS sequence"/>
</dbReference>
<evidence type="ECO:0000313" key="4">
    <source>
        <dbReference type="Proteomes" id="UP001172684"/>
    </source>
</evidence>
<protein>
    <recommendedName>
        <fullName evidence="5">Phytanoyl-CoA dioxygenase</fullName>
    </recommendedName>
</protein>
<evidence type="ECO:0008006" key="5">
    <source>
        <dbReference type="Google" id="ProtNLM"/>
    </source>
</evidence>
<evidence type="ECO:0000256" key="1">
    <source>
        <dbReference type="ARBA" id="ARBA00001962"/>
    </source>
</evidence>
<comment type="similarity">
    <text evidence="2">Belongs to the PhyH family.</text>
</comment>
<organism evidence="3 4">
    <name type="scientific">Coniosporium apollinis</name>
    <dbReference type="NCBI Taxonomy" id="61459"/>
    <lineage>
        <taxon>Eukaryota</taxon>
        <taxon>Fungi</taxon>
        <taxon>Dikarya</taxon>
        <taxon>Ascomycota</taxon>
        <taxon>Pezizomycotina</taxon>
        <taxon>Dothideomycetes</taxon>
        <taxon>Dothideomycetes incertae sedis</taxon>
        <taxon>Coniosporium</taxon>
    </lineage>
</organism>